<dbReference type="Pfam" id="PF07238">
    <property type="entry name" value="PilZ"/>
    <property type="match status" value="1"/>
</dbReference>
<feature type="region of interest" description="Disordered" evidence="1">
    <location>
        <begin position="99"/>
        <end position="119"/>
    </location>
</feature>
<dbReference type="AlphaFoldDB" id="A0A4Q4JDR0"/>
<keyword evidence="2" id="KW-1133">Transmembrane helix</keyword>
<evidence type="ECO:0000259" key="3">
    <source>
        <dbReference type="Pfam" id="PF07238"/>
    </source>
</evidence>
<proteinExistence type="predicted"/>
<dbReference type="RefSeq" id="WP_007686313.1">
    <property type="nucleotide sequence ID" value="NZ_JACBZE010000004.1"/>
</dbReference>
<dbReference type="Proteomes" id="UP000292734">
    <property type="component" value="Unassembled WGS sequence"/>
</dbReference>
<dbReference type="Gene3D" id="2.40.10.220">
    <property type="entry name" value="predicted glycosyltransferase like domains"/>
    <property type="match status" value="1"/>
</dbReference>
<feature type="transmembrane region" description="Helical" evidence="2">
    <location>
        <begin position="137"/>
        <end position="156"/>
    </location>
</feature>
<organism evidence="4 5">
    <name type="scientific">Sphingobium indicum</name>
    <dbReference type="NCBI Taxonomy" id="332055"/>
    <lineage>
        <taxon>Bacteria</taxon>
        <taxon>Pseudomonadati</taxon>
        <taxon>Pseudomonadota</taxon>
        <taxon>Alphaproteobacteria</taxon>
        <taxon>Sphingomonadales</taxon>
        <taxon>Sphingomonadaceae</taxon>
        <taxon>Sphingobium</taxon>
    </lineage>
</organism>
<evidence type="ECO:0000313" key="4">
    <source>
        <dbReference type="EMBL" id="RYM04448.1"/>
    </source>
</evidence>
<feature type="domain" description="PilZ" evidence="3">
    <location>
        <begin position="12"/>
        <end position="81"/>
    </location>
</feature>
<sequence length="174" mass="19656">MLKALQIGYKPRETRHPVLIPARMRVGQSWIEVVIHNLSSGGALVASDEAPERGTYIEIRRGRQTIIGRVVWRKDRFFGIQAQGRLDIAAIINEPRLASRPRSANDPESSYERRAQPRADADARIARQLENSRRWSAAFQFGVFVVLALIAAGFAANELYHILSRPFSELESHL</sequence>
<gene>
    <name evidence="4" type="ORF">EWH08_08340</name>
</gene>
<reference evidence="4 5" key="1">
    <citation type="submission" date="2019-02" db="EMBL/GenBank/DDBJ databases">
        <authorList>
            <person name="Feng G."/>
        </authorList>
    </citation>
    <scope>NUCLEOTIDE SEQUENCE [LARGE SCALE GENOMIC DNA]</scope>
    <source>
        <strain evidence="4 5">DSM 26779</strain>
    </source>
</reference>
<dbReference type="EMBL" id="SEOM01000001">
    <property type="protein sequence ID" value="RYM04448.1"/>
    <property type="molecule type" value="Genomic_DNA"/>
</dbReference>
<comment type="caution">
    <text evidence="4">The sequence shown here is derived from an EMBL/GenBank/DDBJ whole genome shotgun (WGS) entry which is preliminary data.</text>
</comment>
<protein>
    <submittedName>
        <fullName evidence="4">PilZ domain-containing protein</fullName>
    </submittedName>
</protein>
<keyword evidence="2" id="KW-0472">Membrane</keyword>
<evidence type="ECO:0000256" key="2">
    <source>
        <dbReference type="SAM" id="Phobius"/>
    </source>
</evidence>
<dbReference type="GO" id="GO:0035438">
    <property type="term" value="F:cyclic-di-GMP binding"/>
    <property type="evidence" value="ECO:0007669"/>
    <property type="project" value="InterPro"/>
</dbReference>
<accession>A0A4Q4JDR0</accession>
<feature type="compositionally biased region" description="Basic and acidic residues" evidence="1">
    <location>
        <begin position="110"/>
        <end position="119"/>
    </location>
</feature>
<evidence type="ECO:0000256" key="1">
    <source>
        <dbReference type="SAM" id="MobiDB-lite"/>
    </source>
</evidence>
<name>A0A4Q4JDR0_9SPHN</name>
<dbReference type="SUPFAM" id="SSF141371">
    <property type="entry name" value="PilZ domain-like"/>
    <property type="match status" value="1"/>
</dbReference>
<keyword evidence="2" id="KW-0812">Transmembrane</keyword>
<evidence type="ECO:0000313" key="5">
    <source>
        <dbReference type="Proteomes" id="UP000292734"/>
    </source>
</evidence>
<dbReference type="InterPro" id="IPR009875">
    <property type="entry name" value="PilZ_domain"/>
</dbReference>